<evidence type="ECO:0000256" key="6">
    <source>
        <dbReference type="ARBA" id="ARBA00023136"/>
    </source>
</evidence>
<evidence type="ECO:0000259" key="9">
    <source>
        <dbReference type="PROSITE" id="PS50850"/>
    </source>
</evidence>
<dbReference type="PANTHER" id="PTHR23511">
    <property type="entry name" value="SYNAPTIC VESICLE GLYCOPROTEIN 2"/>
    <property type="match status" value="1"/>
</dbReference>
<organism evidence="10 11">
    <name type="scientific">Byssothecium circinans</name>
    <dbReference type="NCBI Taxonomy" id="147558"/>
    <lineage>
        <taxon>Eukaryota</taxon>
        <taxon>Fungi</taxon>
        <taxon>Dikarya</taxon>
        <taxon>Ascomycota</taxon>
        <taxon>Pezizomycotina</taxon>
        <taxon>Dothideomycetes</taxon>
        <taxon>Pleosporomycetidae</taxon>
        <taxon>Pleosporales</taxon>
        <taxon>Massarineae</taxon>
        <taxon>Massarinaceae</taxon>
        <taxon>Byssothecium</taxon>
    </lineage>
</organism>
<dbReference type="FunFam" id="1.20.1250.20:FF:000171">
    <property type="entry name" value="MFS general substrate transporter"/>
    <property type="match status" value="1"/>
</dbReference>
<dbReference type="InterPro" id="IPR036259">
    <property type="entry name" value="MFS_trans_sf"/>
</dbReference>
<gene>
    <name evidence="10" type="ORF">CC80DRAFT_439189</name>
</gene>
<feature type="transmembrane region" description="Helical" evidence="8">
    <location>
        <begin position="275"/>
        <end position="298"/>
    </location>
</feature>
<keyword evidence="11" id="KW-1185">Reference proteome</keyword>
<feature type="compositionally biased region" description="Polar residues" evidence="7">
    <location>
        <begin position="52"/>
        <end position="71"/>
    </location>
</feature>
<name>A0A6A5U6B9_9PLEO</name>
<keyword evidence="3" id="KW-0813">Transport</keyword>
<keyword evidence="6 8" id="KW-0472">Membrane</keyword>
<feature type="transmembrane region" description="Helical" evidence="8">
    <location>
        <begin position="187"/>
        <end position="206"/>
    </location>
</feature>
<reference evidence="10" key="1">
    <citation type="journal article" date="2020" name="Stud. Mycol.">
        <title>101 Dothideomycetes genomes: a test case for predicting lifestyles and emergence of pathogens.</title>
        <authorList>
            <person name="Haridas S."/>
            <person name="Albert R."/>
            <person name="Binder M."/>
            <person name="Bloem J."/>
            <person name="Labutti K."/>
            <person name="Salamov A."/>
            <person name="Andreopoulos B."/>
            <person name="Baker S."/>
            <person name="Barry K."/>
            <person name="Bills G."/>
            <person name="Bluhm B."/>
            <person name="Cannon C."/>
            <person name="Castanera R."/>
            <person name="Culley D."/>
            <person name="Daum C."/>
            <person name="Ezra D."/>
            <person name="Gonzalez J."/>
            <person name="Henrissat B."/>
            <person name="Kuo A."/>
            <person name="Liang C."/>
            <person name="Lipzen A."/>
            <person name="Lutzoni F."/>
            <person name="Magnuson J."/>
            <person name="Mondo S."/>
            <person name="Nolan M."/>
            <person name="Ohm R."/>
            <person name="Pangilinan J."/>
            <person name="Park H.-J."/>
            <person name="Ramirez L."/>
            <person name="Alfaro M."/>
            <person name="Sun H."/>
            <person name="Tritt A."/>
            <person name="Yoshinaga Y."/>
            <person name="Zwiers L.-H."/>
            <person name="Turgeon B."/>
            <person name="Goodwin S."/>
            <person name="Spatafora J."/>
            <person name="Crous P."/>
            <person name="Grigoriev I."/>
        </authorList>
    </citation>
    <scope>NUCLEOTIDE SEQUENCE</scope>
    <source>
        <strain evidence="10">CBS 675.92</strain>
    </source>
</reference>
<feature type="region of interest" description="Disordered" evidence="7">
    <location>
        <begin position="52"/>
        <end position="104"/>
    </location>
</feature>
<dbReference type="InterPro" id="IPR020846">
    <property type="entry name" value="MFS_dom"/>
</dbReference>
<evidence type="ECO:0000313" key="10">
    <source>
        <dbReference type="EMBL" id="KAF1960441.1"/>
    </source>
</evidence>
<sequence length="613" mass="66875">MCCTENGSHKSTFYDIPPAPKMLILNPFKKHNVSEFEDVLVPLAQVKHRNSIVSQHRMSQSNPTPTSQVNEKLTDKDPHMDSDRRNASINASSVEAGTTTPGDSIGLTIEELRAEVERDVAANDTHSSYDLKAKVINRALSDIGMGRYQWKLFVLCGFGWLADNLWLQGIALTLPSMSAEFDVSDTQIRYTTLALFLGLSLGASFWGITSDIVGRRPAFNFTMMLTGSFGIAAGFCPNWVGTVALFACIGLGVGGNLPIDGALFLEFLPGANGNLLTLLSIFWPIGQLISSLLAWALIHKFSCAPDAAVCARNDNRGWRYFVITLGCISFAIFIARFIFFHLFESPKFLLSRGRQAEAVAVIHGIAHYNKCNTWITEDILNQVGGDPEVGDDHKLSTGEIIKRSLSKFSTQCIRPLFSTRTIGLTTCLLWFQWAAIGMGHPLFHAFLPQYLASSGGDRKTSVALVYRNYAIASFVAVPGVIVAYYTVNIRHIGRKRTMAIATLVTGVFIALFTLSSDPNFQLTFSCLEAFFQSAMYGVLYAYTPEVFPAPYRGTGTGIASFMNRFAGLCAPIVAVNVAMGNPQAPIYASAGLILAAGLSMFALPIETLGRQAL</sequence>
<dbReference type="GO" id="GO:0016020">
    <property type="term" value="C:membrane"/>
    <property type="evidence" value="ECO:0007669"/>
    <property type="project" value="UniProtKB-SubCell"/>
</dbReference>
<dbReference type="AlphaFoldDB" id="A0A6A5U6B9"/>
<keyword evidence="4 8" id="KW-0812">Transmembrane</keyword>
<evidence type="ECO:0000256" key="5">
    <source>
        <dbReference type="ARBA" id="ARBA00022989"/>
    </source>
</evidence>
<feature type="transmembrane region" description="Helical" evidence="8">
    <location>
        <begin position="318"/>
        <end position="343"/>
    </location>
</feature>
<feature type="transmembrane region" description="Helical" evidence="8">
    <location>
        <begin position="586"/>
        <end position="605"/>
    </location>
</feature>
<feature type="transmembrane region" description="Helical" evidence="8">
    <location>
        <begin position="466"/>
        <end position="485"/>
    </location>
</feature>
<feature type="transmembrane region" description="Helical" evidence="8">
    <location>
        <begin position="561"/>
        <end position="580"/>
    </location>
</feature>
<keyword evidence="5 8" id="KW-1133">Transmembrane helix</keyword>
<dbReference type="OrthoDB" id="4139357at2759"/>
<accession>A0A6A5U6B9</accession>
<evidence type="ECO:0000256" key="8">
    <source>
        <dbReference type="SAM" id="Phobius"/>
    </source>
</evidence>
<dbReference type="Pfam" id="PF07690">
    <property type="entry name" value="MFS_1"/>
    <property type="match status" value="1"/>
</dbReference>
<protein>
    <submittedName>
        <fullName evidence="10">MFS general substrate transporter</fullName>
    </submittedName>
</protein>
<dbReference type="CDD" id="cd17316">
    <property type="entry name" value="MFS_SV2_like"/>
    <property type="match status" value="1"/>
</dbReference>
<evidence type="ECO:0000313" key="11">
    <source>
        <dbReference type="Proteomes" id="UP000800035"/>
    </source>
</evidence>
<dbReference type="InterPro" id="IPR011701">
    <property type="entry name" value="MFS"/>
</dbReference>
<dbReference type="SUPFAM" id="SSF103473">
    <property type="entry name" value="MFS general substrate transporter"/>
    <property type="match status" value="1"/>
</dbReference>
<feature type="compositionally biased region" description="Basic and acidic residues" evidence="7">
    <location>
        <begin position="72"/>
        <end position="86"/>
    </location>
</feature>
<dbReference type="GO" id="GO:0022857">
    <property type="term" value="F:transmembrane transporter activity"/>
    <property type="evidence" value="ECO:0007669"/>
    <property type="project" value="InterPro"/>
</dbReference>
<evidence type="ECO:0000256" key="2">
    <source>
        <dbReference type="ARBA" id="ARBA00008335"/>
    </source>
</evidence>
<feature type="compositionally biased region" description="Polar residues" evidence="7">
    <location>
        <begin position="87"/>
        <end position="102"/>
    </location>
</feature>
<dbReference type="Proteomes" id="UP000800035">
    <property type="component" value="Unassembled WGS sequence"/>
</dbReference>
<comment type="similarity">
    <text evidence="2">Belongs to the major facilitator superfamily.</text>
</comment>
<dbReference type="Gene3D" id="1.20.1250.20">
    <property type="entry name" value="MFS general substrate transporter like domains"/>
    <property type="match status" value="1"/>
</dbReference>
<evidence type="ECO:0000256" key="4">
    <source>
        <dbReference type="ARBA" id="ARBA00022692"/>
    </source>
</evidence>
<feature type="transmembrane region" description="Helical" evidence="8">
    <location>
        <begin position="497"/>
        <end position="514"/>
    </location>
</feature>
<proteinExistence type="inferred from homology"/>
<dbReference type="PROSITE" id="PS50850">
    <property type="entry name" value="MFS"/>
    <property type="match status" value="1"/>
</dbReference>
<dbReference type="EMBL" id="ML976983">
    <property type="protein sequence ID" value="KAF1960441.1"/>
    <property type="molecule type" value="Genomic_DNA"/>
</dbReference>
<evidence type="ECO:0000256" key="7">
    <source>
        <dbReference type="SAM" id="MobiDB-lite"/>
    </source>
</evidence>
<dbReference type="PANTHER" id="PTHR23511:SF5">
    <property type="entry name" value="MAJOR FACILITATOR-TYPE TRANSPORTER HXNZ-RELATED"/>
    <property type="match status" value="1"/>
</dbReference>
<evidence type="ECO:0000256" key="3">
    <source>
        <dbReference type="ARBA" id="ARBA00022448"/>
    </source>
</evidence>
<evidence type="ECO:0000256" key="1">
    <source>
        <dbReference type="ARBA" id="ARBA00004141"/>
    </source>
</evidence>
<comment type="subcellular location">
    <subcellularLocation>
        <location evidence="1">Membrane</location>
        <topology evidence="1">Multi-pass membrane protein</topology>
    </subcellularLocation>
</comment>
<feature type="transmembrane region" description="Helical" evidence="8">
    <location>
        <begin position="148"/>
        <end position="167"/>
    </location>
</feature>
<feature type="domain" description="Major facilitator superfamily (MFS) profile" evidence="9">
    <location>
        <begin position="152"/>
        <end position="608"/>
    </location>
</feature>